<dbReference type="Pfam" id="PF00005">
    <property type="entry name" value="ABC_tran"/>
    <property type="match status" value="2"/>
</dbReference>
<evidence type="ECO:0000256" key="5">
    <source>
        <dbReference type="ARBA" id="ARBA00022840"/>
    </source>
</evidence>
<dbReference type="SUPFAM" id="SSF52540">
    <property type="entry name" value="P-loop containing nucleoside triphosphate hydrolases"/>
    <property type="match status" value="2"/>
</dbReference>
<dbReference type="EMBL" id="CAJMWT010001739">
    <property type="protein sequence ID" value="CAE6417762.1"/>
    <property type="molecule type" value="Genomic_DNA"/>
</dbReference>
<keyword evidence="3 9" id="KW-0812">Transmembrane</keyword>
<dbReference type="PANTHER" id="PTHR24223:SF415">
    <property type="entry name" value="FI20190P1"/>
    <property type="match status" value="1"/>
</dbReference>
<evidence type="ECO:0000256" key="4">
    <source>
        <dbReference type="ARBA" id="ARBA00022741"/>
    </source>
</evidence>
<dbReference type="Pfam" id="PF00664">
    <property type="entry name" value="ABC_membrane"/>
    <property type="match status" value="2"/>
</dbReference>
<keyword evidence="4" id="KW-0547">Nucleotide-binding</keyword>
<keyword evidence="7 9" id="KW-0472">Membrane</keyword>
<evidence type="ECO:0008006" key="14">
    <source>
        <dbReference type="Google" id="ProtNLM"/>
    </source>
</evidence>
<dbReference type="CDD" id="cd18604">
    <property type="entry name" value="ABC_6TM_VMR1_D2_like"/>
    <property type="match status" value="1"/>
</dbReference>
<feature type="transmembrane region" description="Helical" evidence="9">
    <location>
        <begin position="143"/>
        <end position="161"/>
    </location>
</feature>
<evidence type="ECO:0000256" key="7">
    <source>
        <dbReference type="ARBA" id="ARBA00023136"/>
    </source>
</evidence>
<evidence type="ECO:0000256" key="9">
    <source>
        <dbReference type="SAM" id="Phobius"/>
    </source>
</evidence>
<comment type="subcellular location">
    <subcellularLocation>
        <location evidence="1">Membrane</location>
    </subcellularLocation>
</comment>
<dbReference type="GO" id="GO:0005524">
    <property type="term" value="F:ATP binding"/>
    <property type="evidence" value="ECO:0007669"/>
    <property type="project" value="UniProtKB-KW"/>
</dbReference>
<feature type="transmembrane region" description="Helical" evidence="9">
    <location>
        <begin position="1229"/>
        <end position="1261"/>
    </location>
</feature>
<keyword evidence="5" id="KW-0067">ATP-binding</keyword>
<evidence type="ECO:0000256" key="6">
    <source>
        <dbReference type="ARBA" id="ARBA00022989"/>
    </source>
</evidence>
<evidence type="ECO:0000313" key="12">
    <source>
        <dbReference type="EMBL" id="CAE6417762.1"/>
    </source>
</evidence>
<feature type="domain" description="ABC transmembrane type-1" evidence="11">
    <location>
        <begin position="1201"/>
        <end position="1384"/>
    </location>
</feature>
<dbReference type="PANTHER" id="PTHR24223">
    <property type="entry name" value="ATP-BINDING CASSETTE SUB-FAMILY C"/>
    <property type="match status" value="1"/>
</dbReference>
<dbReference type="Gene3D" id="3.40.50.300">
    <property type="entry name" value="P-loop containing nucleotide triphosphate hydrolases"/>
    <property type="match status" value="2"/>
</dbReference>
<dbReference type="InterPro" id="IPR003593">
    <property type="entry name" value="AAA+_ATPase"/>
</dbReference>
<feature type="domain" description="ABC transporter" evidence="10">
    <location>
        <begin position="1426"/>
        <end position="1688"/>
    </location>
</feature>
<protein>
    <recommendedName>
        <fullName evidence="14">ATP-dependent bile acid permease</fullName>
    </recommendedName>
</protein>
<feature type="region of interest" description="Disordered" evidence="8">
    <location>
        <begin position="421"/>
        <end position="443"/>
    </location>
</feature>
<dbReference type="GO" id="GO:0016020">
    <property type="term" value="C:membrane"/>
    <property type="evidence" value="ECO:0007669"/>
    <property type="project" value="UniProtKB-SubCell"/>
</dbReference>
<dbReference type="GO" id="GO:0140359">
    <property type="term" value="F:ABC-type transporter activity"/>
    <property type="evidence" value="ECO:0007669"/>
    <property type="project" value="InterPro"/>
</dbReference>
<sequence length="1709" mass="190631">MSEFKRWPQLVCPVDPKMGVYPYWSDLTNECIRDTYTLSAPVFLVVCILLYHIVSTTRPSSSARTQLQASRTSPCSIFQPFLTLEEAEAIEHDISGDSDVRPSKHSGPPIWKTAILVLVALLETIVWTIHGCYNLFLVSSTKGNIWSSLLVLATAASWVYATIRPVVQRRVATPIYDLLTFYLVRFVGAVITACSLLFCWYVYEDQVSRAHIIGLAADSVGILLGMGVLLSFPLGVPSTHIDSKEIGSSISPEDFTTVWGWFTFTWVGPLLKRGSAKTLDESDVWQLSSTLRSKPLFTAFSSIKSSKLPASSWGTTWTFAKHLLRANSRDLALEGILTFFSVFFDYLGPFFLKRILDAMSSHEPEMRAKAYVLAGLAFVSRILKAQADAQHMWYGRRASARTRSEIMAAVYDKALKRKDAADMSGKKDKDRKKRWKGKKDPMKQEKAGIGKIVQVMSADASRVGKTVSGAYYIYAAPFELFFACVLLYQILGWSAFAGCSVLILAMPLNHFLSKRSVLLTRGLSHARDKRMSALNELILSVKFIKFFAWESQWIGRITKRRQKELTWLKHERINQMMFNFVWQLAPTMVAVVSFMSYVALGNELTISVAFTSIALFNMLKNPLNIIPQWIVTTMQAGVSLSRIAAFLSEEEVPDVVSSLKGSPQLAAAQGDQLRIVDGSFVWNSSVIQSAEGLSQSTRTLSFEDDFSDDESEIRFELLDIDLAIPEGKLTLVTGPTASGKSALLMALLGEMTQIGGELYLPKAGGISFAAQSSWLEHKSIKKVTVKDNILFGTPYDEERYNLVLECCALKPDLDIFEDGDLTEIGARGVSLSGGQKARVALARAVYARTKRILLDDPLAAVDSHTTRFLIENLFKGPLLEGRTVVLVTHHVELMLPCAHYLVRMYDGRIDMQGVVSELQEQGQLDYVALDADASSSSEPDILDSGKNMIDSAADELNSPTHRRTASPTQELASVPETITSVRETRFAAKAARQRTVFTARVEPLPSKGPRKLVQDEARAEGNVKWRIYKTYLKASGYFSWVILVFLIVGYQGFGVIERLWLKKWGEAYDTHNSTRKHHTHTLATAHYLSHHHDFADVQHVFGVQTYPSLYYYGNVSRVNAGNLYVESDSTWHLPSASSDPYFYVGVYAGIVFAAAVMATVNSTVQVIYSIAPCFKTLVQRAIENVTLFTLLSAISISHRLVGKILNRFGRDVQTVDSSLSSSLRNCSHWLATFFAGLLTVSVILPPFLLPAAIIAWLYYLIALRYVRTARDLKRMESNSRSPIFSSFAELLEGIVTVRAFSAEQRFFDKLHKQVDDTNTMWYHFWMLNRWLLLHFDALASLSVFITTIFAISGLLGDGLAAVTITTAMSFTQSVYWCCRTATSLEMDLNSVERVVEYLDLPQEPSGKDCPKPPAHWPSNTSGEALIAVENLVMRYSPELDPVLHGVSFKLRPREKVGLLGRTGSGKSTLAMSFLRFVEPSEGSIRIDGLDITKISLQDLRSKITIIPQDPVLFSGTVRENLDPFRQHTDAECIDVLHRVQLTAPVISARTTPGSTRPPSPTMYPYSDEEGLLDSRMTVSLHTRVSAGGANFSQGQRQLFSLARALLRRNSIVIMDESTSSLDYATDQKIQTTIREEFEDALTITVAHRIRTIIDNDRLMVLDRGHIIEFDTPWNLIEREGGLFREMCLQSGTFSELRAAAAAKAGVILE</sequence>
<feature type="transmembrane region" description="Helical" evidence="9">
    <location>
        <begin position="114"/>
        <end position="137"/>
    </location>
</feature>
<feature type="transmembrane region" description="Helical" evidence="9">
    <location>
        <begin position="1141"/>
        <end position="1160"/>
    </location>
</feature>
<dbReference type="InterPro" id="IPR027417">
    <property type="entry name" value="P-loop_NTPase"/>
</dbReference>
<feature type="transmembrane region" description="Helical" evidence="9">
    <location>
        <begin position="1330"/>
        <end position="1351"/>
    </location>
</feature>
<evidence type="ECO:0000259" key="11">
    <source>
        <dbReference type="PROSITE" id="PS50929"/>
    </source>
</evidence>
<keyword evidence="2" id="KW-0813">Transport</keyword>
<dbReference type="Proteomes" id="UP000663843">
    <property type="component" value="Unassembled WGS sequence"/>
</dbReference>
<dbReference type="InterPro" id="IPR036640">
    <property type="entry name" value="ABC1_TM_sf"/>
</dbReference>
<dbReference type="PROSITE" id="PS50929">
    <property type="entry name" value="ABC_TM1F"/>
    <property type="match status" value="2"/>
</dbReference>
<feature type="transmembrane region" description="Helical" evidence="9">
    <location>
        <begin position="604"/>
        <end position="619"/>
    </location>
</feature>
<dbReference type="PROSITE" id="PS00211">
    <property type="entry name" value="ABC_TRANSPORTER_1"/>
    <property type="match status" value="2"/>
</dbReference>
<dbReference type="InterPro" id="IPR003439">
    <property type="entry name" value="ABC_transporter-like_ATP-bd"/>
</dbReference>
<evidence type="ECO:0000313" key="13">
    <source>
        <dbReference type="Proteomes" id="UP000663843"/>
    </source>
</evidence>
<feature type="transmembrane region" description="Helical" evidence="9">
    <location>
        <begin position="1181"/>
        <end position="1201"/>
    </location>
</feature>
<evidence type="ECO:0000256" key="8">
    <source>
        <dbReference type="SAM" id="MobiDB-lite"/>
    </source>
</evidence>
<dbReference type="InterPro" id="IPR050173">
    <property type="entry name" value="ABC_transporter_C-like"/>
</dbReference>
<comment type="caution">
    <text evidence="12">The sequence shown here is derived from an EMBL/GenBank/DDBJ whole genome shotgun (WGS) entry which is preliminary data.</text>
</comment>
<dbReference type="SMART" id="SM00382">
    <property type="entry name" value="AAA"/>
    <property type="match status" value="2"/>
</dbReference>
<proteinExistence type="predicted"/>
<dbReference type="CDD" id="cd18596">
    <property type="entry name" value="ABC_6TM_VMR1_D1_like"/>
    <property type="match status" value="1"/>
</dbReference>
<feature type="transmembrane region" description="Helical" evidence="9">
    <location>
        <begin position="577"/>
        <end position="598"/>
    </location>
</feature>
<keyword evidence="6 9" id="KW-1133">Transmembrane helix</keyword>
<dbReference type="InterPro" id="IPR011527">
    <property type="entry name" value="ABC1_TM_dom"/>
</dbReference>
<feature type="transmembrane region" description="Helical" evidence="9">
    <location>
        <begin position="182"/>
        <end position="203"/>
    </location>
</feature>
<gene>
    <name evidence="12" type="ORF">RDB_LOCUS50561</name>
</gene>
<dbReference type="FunFam" id="3.40.50.300:FF:001354">
    <property type="entry name" value="ATP-binding cassette (ABC) transporter, putative"/>
    <property type="match status" value="1"/>
</dbReference>
<dbReference type="GO" id="GO:0016887">
    <property type="term" value="F:ATP hydrolysis activity"/>
    <property type="evidence" value="ECO:0007669"/>
    <property type="project" value="InterPro"/>
</dbReference>
<evidence type="ECO:0000256" key="2">
    <source>
        <dbReference type="ARBA" id="ARBA00022448"/>
    </source>
</evidence>
<dbReference type="CDD" id="cd03244">
    <property type="entry name" value="ABCC_MRP_domain2"/>
    <property type="match status" value="1"/>
</dbReference>
<dbReference type="SUPFAM" id="SSF90123">
    <property type="entry name" value="ABC transporter transmembrane region"/>
    <property type="match status" value="2"/>
</dbReference>
<feature type="transmembrane region" description="Helical" evidence="9">
    <location>
        <begin position="36"/>
        <end position="54"/>
    </location>
</feature>
<organism evidence="12 13">
    <name type="scientific">Rhizoctonia solani</name>
    <dbReference type="NCBI Taxonomy" id="456999"/>
    <lineage>
        <taxon>Eukaryota</taxon>
        <taxon>Fungi</taxon>
        <taxon>Dikarya</taxon>
        <taxon>Basidiomycota</taxon>
        <taxon>Agaricomycotina</taxon>
        <taxon>Agaricomycetes</taxon>
        <taxon>Cantharellales</taxon>
        <taxon>Ceratobasidiaceae</taxon>
        <taxon>Rhizoctonia</taxon>
    </lineage>
</organism>
<evidence type="ECO:0000256" key="3">
    <source>
        <dbReference type="ARBA" id="ARBA00022692"/>
    </source>
</evidence>
<feature type="transmembrane region" description="Helical" evidence="9">
    <location>
        <begin position="494"/>
        <end position="512"/>
    </location>
</feature>
<feature type="domain" description="ABC transporter" evidence="10">
    <location>
        <begin position="700"/>
        <end position="931"/>
    </location>
</feature>
<name>A0A8H2X5H4_9AGAM</name>
<feature type="transmembrane region" description="Helical" evidence="9">
    <location>
        <begin position="1034"/>
        <end position="1053"/>
    </location>
</feature>
<dbReference type="CDD" id="cd03250">
    <property type="entry name" value="ABCC_MRP_domain1"/>
    <property type="match status" value="1"/>
</dbReference>
<evidence type="ECO:0000256" key="1">
    <source>
        <dbReference type="ARBA" id="ARBA00004370"/>
    </source>
</evidence>
<accession>A0A8H2X5H4</accession>
<evidence type="ECO:0000259" key="10">
    <source>
        <dbReference type="PROSITE" id="PS50893"/>
    </source>
</evidence>
<dbReference type="InterPro" id="IPR017871">
    <property type="entry name" value="ABC_transporter-like_CS"/>
</dbReference>
<feature type="transmembrane region" description="Helical" evidence="9">
    <location>
        <begin position="215"/>
        <end position="236"/>
    </location>
</feature>
<feature type="domain" description="ABC transmembrane type-1" evidence="11">
    <location>
        <begin position="336"/>
        <end position="635"/>
    </location>
</feature>
<dbReference type="Gene3D" id="1.20.1560.10">
    <property type="entry name" value="ABC transporter type 1, transmembrane domain"/>
    <property type="match status" value="2"/>
</dbReference>
<dbReference type="PROSITE" id="PS50893">
    <property type="entry name" value="ABC_TRANSPORTER_2"/>
    <property type="match status" value="2"/>
</dbReference>
<reference evidence="12" key="1">
    <citation type="submission" date="2021-01" db="EMBL/GenBank/DDBJ databases">
        <authorList>
            <person name="Kaushik A."/>
        </authorList>
    </citation>
    <scope>NUCLEOTIDE SEQUENCE</scope>
    <source>
        <strain evidence="12">AG2-2IIIB</strain>
    </source>
</reference>